<evidence type="ECO:0000313" key="7">
    <source>
        <dbReference type="Proteomes" id="UP000887226"/>
    </source>
</evidence>
<dbReference type="FunFam" id="3.90.190.10:FF:000035">
    <property type="entry name" value="Tyrosine phosphatase, putative"/>
    <property type="match status" value="1"/>
</dbReference>
<comment type="caution">
    <text evidence="6">The sequence shown here is derived from an EMBL/GenBank/DDBJ whole genome shotgun (WGS) entry which is preliminary data.</text>
</comment>
<dbReference type="GO" id="GO:0016791">
    <property type="term" value="F:phosphatase activity"/>
    <property type="evidence" value="ECO:0007669"/>
    <property type="project" value="TreeGrafter"/>
</dbReference>
<dbReference type="Pfam" id="PF03162">
    <property type="entry name" value="Y_phosphatase2"/>
    <property type="match status" value="1"/>
</dbReference>
<gene>
    <name evidence="6" type="ORF">BJ878DRAFT_294463</name>
</gene>
<keyword evidence="3" id="KW-0378">Hydrolase</keyword>
<dbReference type="GO" id="GO:0052840">
    <property type="term" value="F:inositol diphosphate tetrakisphosphate diphosphatase activity"/>
    <property type="evidence" value="ECO:0007669"/>
    <property type="project" value="TreeGrafter"/>
</dbReference>
<dbReference type="GO" id="GO:0005737">
    <property type="term" value="C:cytoplasm"/>
    <property type="evidence" value="ECO:0007669"/>
    <property type="project" value="UniProtKB-SubCell"/>
</dbReference>
<keyword evidence="2" id="KW-0963">Cytoplasm</keyword>
<dbReference type="PROSITE" id="PS00383">
    <property type="entry name" value="TYR_PHOSPHATASE_1"/>
    <property type="match status" value="1"/>
</dbReference>
<proteinExistence type="predicted"/>
<evidence type="ECO:0000256" key="4">
    <source>
        <dbReference type="SAM" id="MobiDB-lite"/>
    </source>
</evidence>
<feature type="compositionally biased region" description="Polar residues" evidence="4">
    <location>
        <begin position="1"/>
        <end position="11"/>
    </location>
</feature>
<feature type="region of interest" description="Disordered" evidence="4">
    <location>
        <begin position="1"/>
        <end position="44"/>
    </location>
</feature>
<protein>
    <submittedName>
        <fullName evidence="6">Tyrosine phosphatase family-domain-containing protein</fullName>
    </submittedName>
</protein>
<dbReference type="InterPro" id="IPR029021">
    <property type="entry name" value="Prot-tyrosine_phosphatase-like"/>
</dbReference>
<dbReference type="PROSITE" id="PS50056">
    <property type="entry name" value="TYR_PHOSPHATASE_2"/>
    <property type="match status" value="1"/>
</dbReference>
<sequence length="284" mass="31412">MGKSSIAQISRRSTRLFEEDASVTTGEDSNIEKQRSSRGPSVNGETRAIAMGELDVESSSLGGLEDMGRKGALYEAPQTCEHKLISSCAVQNKPLNFGTVVEGKIYRSSFPVTDDFQFLQTLGLKTIVSLVDKEWDPEFLDFMNSNGIDHRIVEMAGTKKVDIPQEVMQKIIGEVLNQGNFPLLIHCNHGKHRTGCAVAVVRLVHGWPVEHVIDEYRGYAEPKIRDCDLKYIREYEVSSLTSALVSTIATRPVASILTSSKIRYVGAAAILLIWLATVMTLRKP</sequence>
<evidence type="ECO:0000259" key="5">
    <source>
        <dbReference type="PROSITE" id="PS50056"/>
    </source>
</evidence>
<dbReference type="AlphaFoldDB" id="A0A9P7YWI4"/>
<dbReference type="EMBL" id="MU254461">
    <property type="protein sequence ID" value="KAG9240393.1"/>
    <property type="molecule type" value="Genomic_DNA"/>
</dbReference>
<accession>A0A9P7YWI4</accession>
<keyword evidence="7" id="KW-1185">Reference proteome</keyword>
<comment type="subcellular location">
    <subcellularLocation>
        <location evidence="1">Cytoplasm</location>
    </subcellularLocation>
</comment>
<dbReference type="PANTHER" id="PTHR31126:SF48">
    <property type="entry name" value="INOSITOL PHOSPHATASE SIW14"/>
    <property type="match status" value="1"/>
</dbReference>
<dbReference type="Gene3D" id="3.90.190.10">
    <property type="entry name" value="Protein tyrosine phosphatase superfamily"/>
    <property type="match status" value="1"/>
</dbReference>
<dbReference type="PANTHER" id="PTHR31126">
    <property type="entry name" value="TYROSINE-PROTEIN PHOSPHATASE"/>
    <property type="match status" value="1"/>
</dbReference>
<dbReference type="OrthoDB" id="6375174at2759"/>
<evidence type="ECO:0000256" key="1">
    <source>
        <dbReference type="ARBA" id="ARBA00004496"/>
    </source>
</evidence>
<dbReference type="InterPro" id="IPR016130">
    <property type="entry name" value="Tyr_Pase_AS"/>
</dbReference>
<evidence type="ECO:0000313" key="6">
    <source>
        <dbReference type="EMBL" id="KAG9240393.1"/>
    </source>
</evidence>
<dbReference type="InterPro" id="IPR000387">
    <property type="entry name" value="Tyr_Pase_dom"/>
</dbReference>
<reference evidence="6" key="1">
    <citation type="journal article" date="2021" name="IMA Fungus">
        <title>Genomic characterization of three marine fungi, including Emericellopsis atlantica sp. nov. with signatures of a generalist lifestyle and marine biomass degradation.</title>
        <authorList>
            <person name="Hagestad O.C."/>
            <person name="Hou L."/>
            <person name="Andersen J.H."/>
            <person name="Hansen E.H."/>
            <person name="Altermark B."/>
            <person name="Li C."/>
            <person name="Kuhnert E."/>
            <person name="Cox R.J."/>
            <person name="Crous P.W."/>
            <person name="Spatafora J.W."/>
            <person name="Lail K."/>
            <person name="Amirebrahimi M."/>
            <person name="Lipzen A."/>
            <person name="Pangilinan J."/>
            <person name="Andreopoulos W."/>
            <person name="Hayes R.D."/>
            <person name="Ng V."/>
            <person name="Grigoriev I.V."/>
            <person name="Jackson S.A."/>
            <person name="Sutton T.D.S."/>
            <person name="Dobson A.D.W."/>
            <person name="Rama T."/>
        </authorList>
    </citation>
    <scope>NUCLEOTIDE SEQUENCE</scope>
    <source>
        <strain evidence="6">TRa3180A</strain>
    </source>
</reference>
<evidence type="ECO:0000256" key="2">
    <source>
        <dbReference type="ARBA" id="ARBA00022490"/>
    </source>
</evidence>
<feature type="domain" description="Tyrosine specific protein phosphatases" evidence="5">
    <location>
        <begin position="158"/>
        <end position="217"/>
    </location>
</feature>
<dbReference type="Proteomes" id="UP000887226">
    <property type="component" value="Unassembled WGS sequence"/>
</dbReference>
<name>A0A9P7YWI4_9HELO</name>
<dbReference type="InterPro" id="IPR004861">
    <property type="entry name" value="Siw14-like"/>
</dbReference>
<evidence type="ECO:0000256" key="3">
    <source>
        <dbReference type="ARBA" id="ARBA00022801"/>
    </source>
</evidence>
<dbReference type="SUPFAM" id="SSF52799">
    <property type="entry name" value="(Phosphotyrosine protein) phosphatases II"/>
    <property type="match status" value="1"/>
</dbReference>
<organism evidence="6 7">
    <name type="scientific">Calycina marina</name>
    <dbReference type="NCBI Taxonomy" id="1763456"/>
    <lineage>
        <taxon>Eukaryota</taxon>
        <taxon>Fungi</taxon>
        <taxon>Dikarya</taxon>
        <taxon>Ascomycota</taxon>
        <taxon>Pezizomycotina</taxon>
        <taxon>Leotiomycetes</taxon>
        <taxon>Helotiales</taxon>
        <taxon>Pezizellaceae</taxon>
        <taxon>Calycina</taxon>
    </lineage>
</organism>